<evidence type="ECO:0000313" key="2">
    <source>
        <dbReference type="EMBL" id="AUX37836.1"/>
    </source>
</evidence>
<dbReference type="SUPFAM" id="SSF48452">
    <property type="entry name" value="TPR-like"/>
    <property type="match status" value="1"/>
</dbReference>
<dbReference type="InterPro" id="IPR019734">
    <property type="entry name" value="TPR_rpt"/>
</dbReference>
<protein>
    <submittedName>
        <fullName evidence="2">Uncharacterized protein</fullName>
    </submittedName>
</protein>
<dbReference type="PANTHER" id="PTHR12558">
    <property type="entry name" value="CELL DIVISION CYCLE 16,23,27"/>
    <property type="match status" value="1"/>
</dbReference>
<dbReference type="SMART" id="SM00028">
    <property type="entry name" value="TPR"/>
    <property type="match status" value="4"/>
</dbReference>
<keyword evidence="1" id="KW-0802">TPR repeat</keyword>
<organism evidence="2 3">
    <name type="scientific">Sorangium cellulosum</name>
    <name type="common">Polyangium cellulosum</name>
    <dbReference type="NCBI Taxonomy" id="56"/>
    <lineage>
        <taxon>Bacteria</taxon>
        <taxon>Pseudomonadati</taxon>
        <taxon>Myxococcota</taxon>
        <taxon>Polyangia</taxon>
        <taxon>Polyangiales</taxon>
        <taxon>Polyangiaceae</taxon>
        <taxon>Sorangium</taxon>
    </lineage>
</organism>
<gene>
    <name evidence="2" type="ORF">SOCE836_100720</name>
</gene>
<evidence type="ECO:0000313" key="3">
    <source>
        <dbReference type="Proteomes" id="UP000295497"/>
    </source>
</evidence>
<dbReference type="InterPro" id="IPR011990">
    <property type="entry name" value="TPR-like_helical_dom_sf"/>
</dbReference>
<proteinExistence type="predicted"/>
<name>A0A4P2R4Y4_SORCE</name>
<dbReference type="Gene3D" id="1.25.40.10">
    <property type="entry name" value="Tetratricopeptide repeat domain"/>
    <property type="match status" value="2"/>
</dbReference>
<accession>A0A4P2R4Y4</accession>
<feature type="repeat" description="TPR" evidence="1">
    <location>
        <begin position="323"/>
        <end position="356"/>
    </location>
</feature>
<feature type="repeat" description="TPR" evidence="1">
    <location>
        <begin position="289"/>
        <end position="322"/>
    </location>
</feature>
<sequence>MPSLTSLWYRVLAALGVHRSTGDVAFEEDRVILRDLERAKVFPQEPREPGRREMAACERCDGPLRKVVFTTAGGGDQVEIWRRYPLAVDGWMCRRCGWSAMPRFISAEESVEYGRVAAEHASTGQFDDAEFWLRRIIGSWPGYAPGYADLGQLSSARAEAATGPEAKARHRSEAEGWLRRAVDADPDRRLAGVRVPLARALALTGKEREAFEVLDGLLGDPALPASVRAEAEALAADLRDGRALFTRAAEMSGHLALEPRSKPLAAADRDALERARALLRQAAERKGAFANLWLLGKVEMRLGELDAALAALQHAHAIDPEQADGCRELGAVYLELDRARDALPIARRAIELRPEDAGLRCNLAVILLLTGDVEGALAEANAALSLDPTDAITRGVLELIDDVVTGRRQRPRSLAEAEGRKR</sequence>
<evidence type="ECO:0000256" key="1">
    <source>
        <dbReference type="PROSITE-ProRule" id="PRU00339"/>
    </source>
</evidence>
<dbReference type="EMBL" id="CP012672">
    <property type="protein sequence ID" value="AUX37836.1"/>
    <property type="molecule type" value="Genomic_DNA"/>
</dbReference>
<dbReference type="Pfam" id="PF14559">
    <property type="entry name" value="TPR_19"/>
    <property type="match status" value="1"/>
</dbReference>
<dbReference type="PROSITE" id="PS50005">
    <property type="entry name" value="TPR"/>
    <property type="match status" value="2"/>
</dbReference>
<reference evidence="2 3" key="1">
    <citation type="submission" date="2015-09" db="EMBL/GenBank/DDBJ databases">
        <title>Sorangium comparison.</title>
        <authorList>
            <person name="Zaburannyi N."/>
            <person name="Bunk B."/>
            <person name="Overmann J."/>
            <person name="Mueller R."/>
        </authorList>
    </citation>
    <scope>NUCLEOTIDE SEQUENCE [LARGE SCALE GENOMIC DNA]</scope>
    <source>
        <strain evidence="2 3">So ce836</strain>
    </source>
</reference>
<dbReference type="PANTHER" id="PTHR12558:SF13">
    <property type="entry name" value="CELL DIVISION CYCLE PROTEIN 27 HOMOLOG"/>
    <property type="match status" value="1"/>
</dbReference>
<dbReference type="AlphaFoldDB" id="A0A4P2R4Y4"/>
<dbReference type="Proteomes" id="UP000295497">
    <property type="component" value="Chromosome"/>
</dbReference>